<dbReference type="InterPro" id="IPR027417">
    <property type="entry name" value="P-loop_NTPase"/>
</dbReference>
<dbReference type="STRING" id="1147741.A0A0R3S1M5"/>
<name>A0A0R3S1M5_9BILA</name>
<dbReference type="SUPFAM" id="SSF52540">
    <property type="entry name" value="P-loop containing nucleoside triphosphate hydrolases"/>
    <property type="match status" value="1"/>
</dbReference>
<sequence length="157" mass="17924">MQKIIGVEDHEKNHLLIELLDADDTSLHVYVYHFKKCSTVWDFYFSTTARGLTLVFVETKLGANQLAWYLQRMNYDVMPIYVAARGLDILNVKHVVNFDLPKDIDEYVYRIGHTGRAGNIGMATSSFTDRNQNISHDLVDLLVEANQEVAGMAEQND</sequence>
<evidence type="ECO:0000259" key="1">
    <source>
        <dbReference type="PROSITE" id="PS51194"/>
    </source>
</evidence>
<accession>A0A0R3S1M5</accession>
<feature type="domain" description="Helicase C-terminal" evidence="1">
    <location>
        <begin position="1"/>
        <end position="157"/>
    </location>
</feature>
<dbReference type="WBParaSite" id="EEL_0000857301-mRNA-1">
    <property type="protein sequence ID" value="EEL_0000857301-mRNA-1"/>
    <property type="gene ID" value="EEL_0000857301"/>
</dbReference>
<dbReference type="PANTHER" id="PTHR47958">
    <property type="entry name" value="ATP-DEPENDENT RNA HELICASE DBP3"/>
    <property type="match status" value="1"/>
</dbReference>
<evidence type="ECO:0000313" key="3">
    <source>
        <dbReference type="WBParaSite" id="EEL_0000857301-mRNA-1"/>
    </source>
</evidence>
<proteinExistence type="predicted"/>
<reference evidence="3" key="1">
    <citation type="submission" date="2017-02" db="UniProtKB">
        <authorList>
            <consortium name="WormBaseParasite"/>
        </authorList>
    </citation>
    <scope>IDENTIFICATION</scope>
</reference>
<protein>
    <submittedName>
        <fullName evidence="3">Helicase C-terminal domain-containing protein</fullName>
    </submittedName>
</protein>
<organism evidence="2 3">
    <name type="scientific">Elaeophora elaphi</name>
    <dbReference type="NCBI Taxonomy" id="1147741"/>
    <lineage>
        <taxon>Eukaryota</taxon>
        <taxon>Metazoa</taxon>
        <taxon>Ecdysozoa</taxon>
        <taxon>Nematoda</taxon>
        <taxon>Chromadorea</taxon>
        <taxon>Rhabditida</taxon>
        <taxon>Spirurina</taxon>
        <taxon>Spiruromorpha</taxon>
        <taxon>Filarioidea</taxon>
        <taxon>Onchocercidae</taxon>
        <taxon>Elaeophora</taxon>
    </lineage>
</organism>
<dbReference type="CDD" id="cd18787">
    <property type="entry name" value="SF2_C_DEAD"/>
    <property type="match status" value="1"/>
</dbReference>
<dbReference type="PROSITE" id="PS51194">
    <property type="entry name" value="HELICASE_CTER"/>
    <property type="match status" value="1"/>
</dbReference>
<dbReference type="InterPro" id="IPR001650">
    <property type="entry name" value="Helicase_C-like"/>
</dbReference>
<dbReference type="AlphaFoldDB" id="A0A0R3S1M5"/>
<dbReference type="Gene3D" id="3.40.50.300">
    <property type="entry name" value="P-loop containing nucleotide triphosphate hydrolases"/>
    <property type="match status" value="1"/>
</dbReference>
<dbReference type="Pfam" id="PF00271">
    <property type="entry name" value="Helicase_C"/>
    <property type="match status" value="1"/>
</dbReference>
<keyword evidence="2" id="KW-1185">Reference proteome</keyword>
<evidence type="ECO:0000313" key="2">
    <source>
        <dbReference type="Proteomes" id="UP000050640"/>
    </source>
</evidence>
<dbReference type="Proteomes" id="UP000050640">
    <property type="component" value="Unplaced"/>
</dbReference>